<feature type="transmembrane region" description="Helical" evidence="1">
    <location>
        <begin position="225"/>
        <end position="244"/>
    </location>
</feature>
<evidence type="ECO:0000313" key="4">
    <source>
        <dbReference type="Proteomes" id="UP001230156"/>
    </source>
</evidence>
<dbReference type="Gene3D" id="1.10.3730.20">
    <property type="match status" value="1"/>
</dbReference>
<organism evidence="3 4">
    <name type="scientific">Dongia sedimenti</name>
    <dbReference type="NCBI Taxonomy" id="3064282"/>
    <lineage>
        <taxon>Bacteria</taxon>
        <taxon>Pseudomonadati</taxon>
        <taxon>Pseudomonadota</taxon>
        <taxon>Alphaproteobacteria</taxon>
        <taxon>Rhodospirillales</taxon>
        <taxon>Dongiaceae</taxon>
        <taxon>Dongia</taxon>
    </lineage>
</organism>
<dbReference type="InterPro" id="IPR037185">
    <property type="entry name" value="EmrE-like"/>
</dbReference>
<keyword evidence="1" id="KW-1133">Transmembrane helix</keyword>
<keyword evidence="4" id="KW-1185">Reference proteome</keyword>
<dbReference type="EMBL" id="JAUYVI010000005">
    <property type="protein sequence ID" value="MDQ7249304.1"/>
    <property type="molecule type" value="Genomic_DNA"/>
</dbReference>
<feature type="transmembrane region" description="Helical" evidence="1">
    <location>
        <begin position="53"/>
        <end position="72"/>
    </location>
</feature>
<keyword evidence="1" id="KW-0472">Membrane</keyword>
<name>A0ABU0YNN2_9PROT</name>
<gene>
    <name evidence="3" type="ORF">Q8A70_16575</name>
</gene>
<feature type="transmembrane region" description="Helical" evidence="1">
    <location>
        <begin position="138"/>
        <end position="158"/>
    </location>
</feature>
<protein>
    <submittedName>
        <fullName evidence="3">DMT family transporter</fullName>
    </submittedName>
</protein>
<feature type="domain" description="EamA" evidence="2">
    <location>
        <begin position="135"/>
        <end position="267"/>
    </location>
</feature>
<feature type="transmembrane region" description="Helical" evidence="1">
    <location>
        <begin position="196"/>
        <end position="213"/>
    </location>
</feature>
<dbReference type="RefSeq" id="WP_379957150.1">
    <property type="nucleotide sequence ID" value="NZ_JAUYVI010000005.1"/>
</dbReference>
<feature type="domain" description="EamA" evidence="2">
    <location>
        <begin position="1"/>
        <end position="123"/>
    </location>
</feature>
<comment type="caution">
    <text evidence="3">The sequence shown here is derived from an EMBL/GenBank/DDBJ whole genome shotgun (WGS) entry which is preliminary data.</text>
</comment>
<dbReference type="InterPro" id="IPR000620">
    <property type="entry name" value="EamA_dom"/>
</dbReference>
<accession>A0ABU0YNN2</accession>
<feature type="transmembrane region" description="Helical" evidence="1">
    <location>
        <begin position="250"/>
        <end position="267"/>
    </location>
</feature>
<dbReference type="PANTHER" id="PTHR22911:SF76">
    <property type="entry name" value="EAMA DOMAIN-CONTAINING PROTEIN"/>
    <property type="match status" value="1"/>
</dbReference>
<dbReference type="SUPFAM" id="SSF103481">
    <property type="entry name" value="Multidrug resistance efflux transporter EmrE"/>
    <property type="match status" value="2"/>
</dbReference>
<dbReference type="Proteomes" id="UP001230156">
    <property type="component" value="Unassembled WGS sequence"/>
</dbReference>
<feature type="transmembrane region" description="Helical" evidence="1">
    <location>
        <begin position="25"/>
        <end position="41"/>
    </location>
</feature>
<evidence type="ECO:0000313" key="3">
    <source>
        <dbReference type="EMBL" id="MDQ7249304.1"/>
    </source>
</evidence>
<dbReference type="Pfam" id="PF00892">
    <property type="entry name" value="EamA"/>
    <property type="match status" value="2"/>
</dbReference>
<evidence type="ECO:0000259" key="2">
    <source>
        <dbReference type="Pfam" id="PF00892"/>
    </source>
</evidence>
<sequence>MVLAVILSGIGPVLVRNSPVDPAATAFWRLAIALPIALFLIRRSVLLPARSMVWAAVAGLCLAGDLCFWNAALMRTTILEGTVLVMVYPLIAAIANYLIFKERITKRVAIGGLIAFGGLLLMVAGADSSGGSSLSGDLMAVAAAFFYTGSLLISARLCRIYDTQIVSFWVILWAAVGCLPVAMLEQRSLPVTQHDWLYVIAYAVLTLVSYNLFNRGLKIVSTGLASLMGYGQPVVATILGYFFLAETPTLDGILGSFVIVIGLVLATRQPKGKPDEKPDEKPLAPAE</sequence>
<feature type="transmembrane region" description="Helical" evidence="1">
    <location>
        <begin position="107"/>
        <end position="126"/>
    </location>
</feature>
<evidence type="ECO:0000256" key="1">
    <source>
        <dbReference type="SAM" id="Phobius"/>
    </source>
</evidence>
<feature type="transmembrane region" description="Helical" evidence="1">
    <location>
        <begin position="78"/>
        <end position="100"/>
    </location>
</feature>
<proteinExistence type="predicted"/>
<keyword evidence="1" id="KW-0812">Transmembrane</keyword>
<dbReference type="PANTHER" id="PTHR22911">
    <property type="entry name" value="ACYL-MALONYL CONDENSING ENZYME-RELATED"/>
    <property type="match status" value="1"/>
</dbReference>
<feature type="transmembrane region" description="Helical" evidence="1">
    <location>
        <begin position="165"/>
        <end position="184"/>
    </location>
</feature>
<reference evidence="4" key="1">
    <citation type="submission" date="2023-08" db="EMBL/GenBank/DDBJ databases">
        <title>Rhodospirillaceae gen. nov., a novel taxon isolated from the Yangtze River Yuezi River estuary sludge.</title>
        <authorList>
            <person name="Ruan L."/>
        </authorList>
    </citation>
    <scope>NUCLEOTIDE SEQUENCE [LARGE SCALE GENOMIC DNA]</scope>
    <source>
        <strain evidence="4">R-7</strain>
    </source>
</reference>